<feature type="compositionally biased region" description="Gly residues" evidence="1">
    <location>
        <begin position="106"/>
        <end position="115"/>
    </location>
</feature>
<name>A0A9P9YTZ5_9MUSC</name>
<comment type="caution">
    <text evidence="2">The sequence shown here is derived from an EMBL/GenBank/DDBJ whole genome shotgun (WGS) entry which is preliminary data.</text>
</comment>
<reference evidence="2" key="1">
    <citation type="journal article" date="2023" name="Genome Biol. Evol.">
        <title>Long-read-based Genome Assembly of Drosophila gunungcola Reveals Fewer Chemosensory Genes in Flower-breeding Species.</title>
        <authorList>
            <person name="Negi A."/>
            <person name="Liao B.Y."/>
            <person name="Yeh S.D."/>
        </authorList>
    </citation>
    <scope>NUCLEOTIDE SEQUENCE</scope>
    <source>
        <strain evidence="2">Sukarami</strain>
    </source>
</reference>
<dbReference type="OrthoDB" id="8051086at2759"/>
<evidence type="ECO:0000256" key="1">
    <source>
        <dbReference type="SAM" id="MobiDB-lite"/>
    </source>
</evidence>
<accession>A0A9P9YTZ5</accession>
<dbReference type="AlphaFoldDB" id="A0A9P9YTZ5"/>
<protein>
    <submittedName>
        <fullName evidence="2">Uncharacterized protein</fullName>
    </submittedName>
</protein>
<dbReference type="Proteomes" id="UP001059596">
    <property type="component" value="Unassembled WGS sequence"/>
</dbReference>
<feature type="compositionally biased region" description="Low complexity" evidence="1">
    <location>
        <begin position="120"/>
        <end position="134"/>
    </location>
</feature>
<keyword evidence="3" id="KW-1185">Reference proteome</keyword>
<evidence type="ECO:0000313" key="3">
    <source>
        <dbReference type="Proteomes" id="UP001059596"/>
    </source>
</evidence>
<dbReference type="EMBL" id="JAMKOV010000002">
    <property type="protein sequence ID" value="KAI8043104.1"/>
    <property type="molecule type" value="Genomic_DNA"/>
</dbReference>
<feature type="region of interest" description="Disordered" evidence="1">
    <location>
        <begin position="90"/>
        <end position="134"/>
    </location>
</feature>
<sequence>MDSTKRTLLSPNCTAQFVASRQSPAIPELGLHYKVDDMAPASLVIMFACKRKLRIALGLAWFWMSLVVAQNASDVGVSSRAGNQLDLAGSATAKSFEPPPEFYRGRGPGSGGGAGLETTPLSGSSGHPSLGSVGESLSETYNKWRAGGANLQDRISVGPYGAAGGGAAHAPTVGSFASDSHPYPYEYSHSSGAGGGGGGPGFGGGNGNGGGTGAYFGSSSVEAGIPFDVYGYGSRPGQGAGVGHGHYSPPEYAYPYPLDPHEIAAHKGPGPGHHDVSPKALLAKSFLIPLASAAVLGIAAALVSNPLLLQLGTVSGLGTIVGKRKRRATGQNLLAHKHTL</sequence>
<organism evidence="2 3">
    <name type="scientific">Drosophila gunungcola</name>
    <name type="common">fruit fly</name>
    <dbReference type="NCBI Taxonomy" id="103775"/>
    <lineage>
        <taxon>Eukaryota</taxon>
        <taxon>Metazoa</taxon>
        <taxon>Ecdysozoa</taxon>
        <taxon>Arthropoda</taxon>
        <taxon>Hexapoda</taxon>
        <taxon>Insecta</taxon>
        <taxon>Pterygota</taxon>
        <taxon>Neoptera</taxon>
        <taxon>Endopterygota</taxon>
        <taxon>Diptera</taxon>
        <taxon>Brachycera</taxon>
        <taxon>Muscomorpha</taxon>
        <taxon>Ephydroidea</taxon>
        <taxon>Drosophilidae</taxon>
        <taxon>Drosophila</taxon>
        <taxon>Sophophora</taxon>
    </lineage>
</organism>
<proteinExistence type="predicted"/>
<evidence type="ECO:0000313" key="2">
    <source>
        <dbReference type="EMBL" id="KAI8043104.1"/>
    </source>
</evidence>
<gene>
    <name evidence="2" type="ORF">M5D96_004430</name>
</gene>